<dbReference type="HOGENOM" id="CLU_1661034_0_0_1"/>
<dbReference type="Proteomes" id="UP000000598">
    <property type="component" value="Chromosome A"/>
</dbReference>
<name>Q6CXT7_KLULA</name>
<dbReference type="PaxDb" id="284590-Q6CXT7"/>
<dbReference type="AlphaFoldDB" id="Q6CXT7"/>
<proteinExistence type="predicted"/>
<keyword evidence="2" id="KW-1185">Reference proteome</keyword>
<gene>
    <name evidence="1" type="ORF">KLLA0_A05687g</name>
</gene>
<accession>Q6CXT7</accession>
<dbReference type="InParanoid" id="Q6CXT7"/>
<dbReference type="EMBL" id="CR382121">
    <property type="protein sequence ID" value="CAH02840.1"/>
    <property type="molecule type" value="Genomic_DNA"/>
</dbReference>
<organism evidence="1 2">
    <name type="scientific">Kluyveromyces lactis (strain ATCC 8585 / CBS 2359 / DSM 70799 / NBRC 1267 / NRRL Y-1140 / WM37)</name>
    <name type="common">Yeast</name>
    <name type="synonym">Candida sphaerica</name>
    <dbReference type="NCBI Taxonomy" id="284590"/>
    <lineage>
        <taxon>Eukaryota</taxon>
        <taxon>Fungi</taxon>
        <taxon>Dikarya</taxon>
        <taxon>Ascomycota</taxon>
        <taxon>Saccharomycotina</taxon>
        <taxon>Saccharomycetes</taxon>
        <taxon>Saccharomycetales</taxon>
        <taxon>Saccharomycetaceae</taxon>
        <taxon>Kluyveromyces</taxon>
    </lineage>
</organism>
<sequence length="159" mass="18096">METGAVNYEDSGIIVSNNNTTNQNSTSVRDIRFQMSLQKHVSFVECLRIQLDCPFGIRIQLKKRAVSQCRKVKKWFKKLRKNIHCKNDINSPIPNWYHNVFGNDAAEQPYVDDLQRNLFAAEDLSNESILTLGSSNTVVHSPKCAPLFIPVSGMLNREV</sequence>
<dbReference type="RefSeq" id="XP_451252.1">
    <property type="nucleotide sequence ID" value="XM_451252.1"/>
</dbReference>
<dbReference type="GeneID" id="2896727"/>
<evidence type="ECO:0000313" key="2">
    <source>
        <dbReference type="Proteomes" id="UP000000598"/>
    </source>
</evidence>
<protein>
    <submittedName>
        <fullName evidence="1">KLLA0A05687p</fullName>
    </submittedName>
</protein>
<evidence type="ECO:0000313" key="1">
    <source>
        <dbReference type="EMBL" id="CAH02840.1"/>
    </source>
</evidence>
<reference evidence="1 2" key="1">
    <citation type="journal article" date="2004" name="Nature">
        <title>Genome evolution in yeasts.</title>
        <authorList>
            <consortium name="Genolevures"/>
            <person name="Dujon B."/>
            <person name="Sherman D."/>
            <person name="Fischer G."/>
            <person name="Durrens P."/>
            <person name="Casaregola S."/>
            <person name="Lafontaine I."/>
            <person name="de Montigny J."/>
            <person name="Marck C."/>
            <person name="Neuveglise C."/>
            <person name="Talla E."/>
            <person name="Goffard N."/>
            <person name="Frangeul L."/>
            <person name="Aigle M."/>
            <person name="Anthouard V."/>
            <person name="Babour A."/>
            <person name="Barbe V."/>
            <person name="Barnay S."/>
            <person name="Blanchin S."/>
            <person name="Beckerich J.M."/>
            <person name="Beyne E."/>
            <person name="Bleykasten C."/>
            <person name="Boisrame A."/>
            <person name="Boyer J."/>
            <person name="Cattolico L."/>
            <person name="Confanioleri F."/>
            <person name="de Daruvar A."/>
            <person name="Despons L."/>
            <person name="Fabre E."/>
            <person name="Fairhead C."/>
            <person name="Ferry-Dumazet H."/>
            <person name="Groppi A."/>
            <person name="Hantraye F."/>
            <person name="Hennequin C."/>
            <person name="Jauniaux N."/>
            <person name="Joyet P."/>
            <person name="Kachouri R."/>
            <person name="Kerrest A."/>
            <person name="Koszul R."/>
            <person name="Lemaire M."/>
            <person name="Lesur I."/>
            <person name="Ma L."/>
            <person name="Muller H."/>
            <person name="Nicaud J.M."/>
            <person name="Nikolski M."/>
            <person name="Oztas S."/>
            <person name="Ozier-Kalogeropoulos O."/>
            <person name="Pellenz S."/>
            <person name="Potier S."/>
            <person name="Richard G.F."/>
            <person name="Straub M.L."/>
            <person name="Suleau A."/>
            <person name="Swennene D."/>
            <person name="Tekaia F."/>
            <person name="Wesolowski-Louvel M."/>
            <person name="Westhof E."/>
            <person name="Wirth B."/>
            <person name="Zeniou-Meyer M."/>
            <person name="Zivanovic I."/>
            <person name="Bolotin-Fukuhara M."/>
            <person name="Thierry A."/>
            <person name="Bouchier C."/>
            <person name="Caudron B."/>
            <person name="Scarpelli C."/>
            <person name="Gaillardin C."/>
            <person name="Weissenbach J."/>
            <person name="Wincker P."/>
            <person name="Souciet J.L."/>
        </authorList>
    </citation>
    <scope>NUCLEOTIDE SEQUENCE [LARGE SCALE GENOMIC DNA]</scope>
    <source>
        <strain evidence="2">ATCC 8585 / CBS 2359 / DSM 70799 / NBRC 1267 / NRRL Y-1140 / WM37</strain>
    </source>
</reference>
<dbReference type="KEGG" id="kla:KLLA0_A05687g"/>